<reference evidence="2 3" key="1">
    <citation type="submission" date="2018-06" db="EMBL/GenBank/DDBJ databases">
        <title>Complete Genome Sequence of Desulfobacter hydrogenophilus (DSM3380).</title>
        <authorList>
            <person name="Marietou A."/>
            <person name="Schreiber L."/>
            <person name="Marshall I."/>
            <person name="Jorgensen B."/>
        </authorList>
    </citation>
    <scope>NUCLEOTIDE SEQUENCE [LARGE SCALE GENOMIC DNA]</scope>
    <source>
        <strain evidence="2 3">DSM 3380</strain>
    </source>
</reference>
<proteinExistence type="predicted"/>
<sequence length="217" mass="25454">MHDTVTHIEFGDKKYVLTGDCTKTCLWLLNAFLSYNSLFGKRLQIFTDGHKALNAGILKHFAWYENMQIILDWFHLHKKFKEQLSLTMKGRVLRNTTLGKIMPLLWHGLTNEAISYLENIPSSEIKNYEYIRKLVDYLNRNKSNIPNYDLRKRLKLRNSSNVGKKINDLIVSNRQKKNGMSWVKKGSLNLAIITSLKINDKFKKWFQDKEVDFKLAA</sequence>
<protein>
    <recommendedName>
        <fullName evidence="5">ISKra4 family transposase</fullName>
    </recommendedName>
</protein>
<name>A0A328FEP3_9BACT</name>
<dbReference type="OrthoDB" id="5418716at2"/>
<evidence type="ECO:0000313" key="1">
    <source>
        <dbReference type="EMBL" id="QBH15594.1"/>
    </source>
</evidence>
<reference evidence="1 4" key="2">
    <citation type="submission" date="2019-02" db="EMBL/GenBank/DDBJ databases">
        <title>Complete genome sequence of Desulfobacter hydrogenophilus AcRS1.</title>
        <authorList>
            <person name="Marietou A."/>
            <person name="Lund M.B."/>
            <person name="Marshall I.P.G."/>
            <person name="Schreiber L."/>
            <person name="Jorgensen B."/>
        </authorList>
    </citation>
    <scope>NUCLEOTIDE SEQUENCE [LARGE SCALE GENOMIC DNA]</scope>
    <source>
        <strain evidence="1 4">AcRS1</strain>
    </source>
</reference>
<dbReference type="EMBL" id="QLNI01000021">
    <property type="protein sequence ID" value="RAM01912.1"/>
    <property type="molecule type" value="Genomic_DNA"/>
</dbReference>
<dbReference type="Proteomes" id="UP000248798">
    <property type="component" value="Unassembled WGS sequence"/>
</dbReference>
<gene>
    <name evidence="2" type="ORF">DO021_11490</name>
    <name evidence="1" type="ORF">EYB58_12670</name>
</gene>
<evidence type="ECO:0008006" key="5">
    <source>
        <dbReference type="Google" id="ProtNLM"/>
    </source>
</evidence>
<accession>A0A328FEP3</accession>
<evidence type="ECO:0000313" key="2">
    <source>
        <dbReference type="EMBL" id="RAM01912.1"/>
    </source>
</evidence>
<organism evidence="2 3">
    <name type="scientific">Desulfobacter hydrogenophilus</name>
    <dbReference type="NCBI Taxonomy" id="2291"/>
    <lineage>
        <taxon>Bacteria</taxon>
        <taxon>Pseudomonadati</taxon>
        <taxon>Thermodesulfobacteriota</taxon>
        <taxon>Desulfobacteria</taxon>
        <taxon>Desulfobacterales</taxon>
        <taxon>Desulfobacteraceae</taxon>
        <taxon>Desulfobacter</taxon>
    </lineage>
</organism>
<dbReference type="EMBL" id="CP036313">
    <property type="protein sequence ID" value="QBH15594.1"/>
    <property type="molecule type" value="Genomic_DNA"/>
</dbReference>
<dbReference type="Proteomes" id="UP000293902">
    <property type="component" value="Chromosome"/>
</dbReference>
<keyword evidence="4" id="KW-1185">Reference proteome</keyword>
<dbReference type="AlphaFoldDB" id="A0A328FEP3"/>
<evidence type="ECO:0000313" key="4">
    <source>
        <dbReference type="Proteomes" id="UP000293902"/>
    </source>
</evidence>
<evidence type="ECO:0000313" key="3">
    <source>
        <dbReference type="Proteomes" id="UP000248798"/>
    </source>
</evidence>